<evidence type="ECO:0000313" key="2">
    <source>
        <dbReference type="Proteomes" id="UP000505210"/>
    </source>
</evidence>
<sequence>MKKCQVELRPTDRDYLKNLLRKGQLGARQFKQATGLLELDRGKPVSAVAMTLSVSETTVQAWRERYEQEGLQMLHDKPRSGRPIEFDGEQRANITALACSEAPVGHDRWDLRLLADKAVELNYC</sequence>
<organism evidence="1 2">
    <name type="scientific">Thermoleptolyngbya sichuanensis A183</name>
    <dbReference type="NCBI Taxonomy" id="2737172"/>
    <lineage>
        <taxon>Bacteria</taxon>
        <taxon>Bacillati</taxon>
        <taxon>Cyanobacteriota</taxon>
        <taxon>Cyanophyceae</taxon>
        <taxon>Oculatellales</taxon>
        <taxon>Oculatellaceae</taxon>
        <taxon>Thermoleptolyngbya</taxon>
        <taxon>Thermoleptolyngbya sichuanensis</taxon>
    </lineage>
</organism>
<dbReference type="KEGG" id="theu:HPC62_07060"/>
<dbReference type="SUPFAM" id="SSF46689">
    <property type="entry name" value="Homeodomain-like"/>
    <property type="match status" value="1"/>
</dbReference>
<proteinExistence type="predicted"/>
<name>A0A6M8B768_9CYAN</name>
<protein>
    <submittedName>
        <fullName evidence="1">Helix-turn-helix domain-containing protein</fullName>
    </submittedName>
</protein>
<evidence type="ECO:0000313" key="1">
    <source>
        <dbReference type="EMBL" id="QKD81992.1"/>
    </source>
</evidence>
<dbReference type="InterPro" id="IPR009057">
    <property type="entry name" value="Homeodomain-like_sf"/>
</dbReference>
<dbReference type="Pfam" id="PF13565">
    <property type="entry name" value="HTH_32"/>
    <property type="match status" value="1"/>
</dbReference>
<accession>A0A6M8B768</accession>
<reference evidence="1 2" key="1">
    <citation type="submission" date="2020-05" db="EMBL/GenBank/DDBJ databases">
        <title>Complete genome sequence of of a novel Thermoleptolyngbya strain isolated from hot springs of Ganzi, Sichuan China.</title>
        <authorList>
            <person name="Tang J."/>
            <person name="Daroch M."/>
            <person name="Li L."/>
            <person name="Waleron K."/>
            <person name="Waleron M."/>
            <person name="Waleron M."/>
        </authorList>
    </citation>
    <scope>NUCLEOTIDE SEQUENCE [LARGE SCALE GENOMIC DNA]</scope>
    <source>
        <strain evidence="1 2">PKUAC-SCTA183</strain>
    </source>
</reference>
<gene>
    <name evidence="1" type="ORF">HPC62_07060</name>
</gene>
<keyword evidence="2" id="KW-1185">Reference proteome</keyword>
<dbReference type="Proteomes" id="UP000505210">
    <property type="component" value="Chromosome"/>
</dbReference>
<dbReference type="AlphaFoldDB" id="A0A6M8B768"/>
<dbReference type="EMBL" id="CP053661">
    <property type="protein sequence ID" value="QKD81992.1"/>
    <property type="molecule type" value="Genomic_DNA"/>
</dbReference>